<reference evidence="1 2" key="1">
    <citation type="journal article" date="2022" name="Nat. Ecol. Evol.">
        <title>A masculinizing supergene underlies an exaggerated male reproductive morph in a spider.</title>
        <authorList>
            <person name="Hendrickx F."/>
            <person name="De Corte Z."/>
            <person name="Sonet G."/>
            <person name="Van Belleghem S.M."/>
            <person name="Kostlbacher S."/>
            <person name="Vangestel C."/>
        </authorList>
    </citation>
    <scope>NUCLEOTIDE SEQUENCE [LARGE SCALE GENOMIC DNA]</scope>
    <source>
        <strain evidence="1">W744_W776</strain>
    </source>
</reference>
<accession>A0AAV6UYZ7</accession>
<proteinExistence type="predicted"/>
<dbReference type="AlphaFoldDB" id="A0AAV6UYZ7"/>
<comment type="caution">
    <text evidence="1">The sequence shown here is derived from an EMBL/GenBank/DDBJ whole genome shotgun (WGS) entry which is preliminary data.</text>
</comment>
<evidence type="ECO:0000313" key="2">
    <source>
        <dbReference type="Proteomes" id="UP000827092"/>
    </source>
</evidence>
<gene>
    <name evidence="1" type="ORF">JTE90_023065</name>
</gene>
<sequence>MVLFVPIPKFRVLVSPVPIGISKAHGKRRKLDLVLLGWARRTNGGAEESWQLSPLPPRRQQIQIELSLAITCRYTVTRIPQ</sequence>
<keyword evidence="2" id="KW-1185">Reference proteome</keyword>
<protein>
    <submittedName>
        <fullName evidence="1">Uncharacterized protein</fullName>
    </submittedName>
</protein>
<evidence type="ECO:0000313" key="1">
    <source>
        <dbReference type="EMBL" id="KAG8188720.1"/>
    </source>
</evidence>
<dbReference type="EMBL" id="JAFNEN010000232">
    <property type="protein sequence ID" value="KAG8188720.1"/>
    <property type="molecule type" value="Genomic_DNA"/>
</dbReference>
<name>A0AAV6UYZ7_9ARAC</name>
<organism evidence="1 2">
    <name type="scientific">Oedothorax gibbosus</name>
    <dbReference type="NCBI Taxonomy" id="931172"/>
    <lineage>
        <taxon>Eukaryota</taxon>
        <taxon>Metazoa</taxon>
        <taxon>Ecdysozoa</taxon>
        <taxon>Arthropoda</taxon>
        <taxon>Chelicerata</taxon>
        <taxon>Arachnida</taxon>
        <taxon>Araneae</taxon>
        <taxon>Araneomorphae</taxon>
        <taxon>Entelegynae</taxon>
        <taxon>Araneoidea</taxon>
        <taxon>Linyphiidae</taxon>
        <taxon>Erigoninae</taxon>
        <taxon>Oedothorax</taxon>
    </lineage>
</organism>
<dbReference type="Proteomes" id="UP000827092">
    <property type="component" value="Unassembled WGS sequence"/>
</dbReference>